<feature type="domain" description="FAD-binding" evidence="2">
    <location>
        <begin position="19"/>
        <end position="359"/>
    </location>
</feature>
<proteinExistence type="predicted"/>
<dbReference type="STRING" id="683228.GA0070617_3736"/>
<dbReference type="Gene3D" id="3.30.70.2450">
    <property type="match status" value="1"/>
</dbReference>
<dbReference type="InterPro" id="IPR036188">
    <property type="entry name" value="FAD/NAD-bd_sf"/>
</dbReference>
<dbReference type="EMBL" id="FMIA01000002">
    <property type="protein sequence ID" value="SCL58149.1"/>
    <property type="molecule type" value="Genomic_DNA"/>
</dbReference>
<evidence type="ECO:0000313" key="4">
    <source>
        <dbReference type="Proteomes" id="UP000198937"/>
    </source>
</evidence>
<evidence type="ECO:0000256" key="1">
    <source>
        <dbReference type="ARBA" id="ARBA00023002"/>
    </source>
</evidence>
<protein>
    <submittedName>
        <fullName evidence="3">3-(3-hydroxy-phenyl)propionate hydroxylase</fullName>
    </submittedName>
</protein>
<dbReference type="PRINTS" id="PR00420">
    <property type="entry name" value="RNGMNOXGNASE"/>
</dbReference>
<organism evidence="3 4">
    <name type="scientific">Micromonospora yangpuensis</name>
    <dbReference type="NCBI Taxonomy" id="683228"/>
    <lineage>
        <taxon>Bacteria</taxon>
        <taxon>Bacillati</taxon>
        <taxon>Actinomycetota</taxon>
        <taxon>Actinomycetes</taxon>
        <taxon>Micromonosporales</taxon>
        <taxon>Micromonosporaceae</taxon>
        <taxon>Micromonospora</taxon>
    </lineage>
</organism>
<dbReference type="GO" id="GO:0008688">
    <property type="term" value="F:3-(3-hydroxyphenyl)propionate hydroxylase activity"/>
    <property type="evidence" value="ECO:0007669"/>
    <property type="project" value="TreeGrafter"/>
</dbReference>
<reference evidence="3 4" key="1">
    <citation type="submission" date="2016-06" db="EMBL/GenBank/DDBJ databases">
        <authorList>
            <person name="Kjaerup R.B."/>
            <person name="Dalgaard T.S."/>
            <person name="Juul-Madsen H.R."/>
        </authorList>
    </citation>
    <scope>NUCLEOTIDE SEQUENCE [LARGE SCALE GENOMIC DNA]</scope>
    <source>
        <strain evidence="3 4">DSM 45577</strain>
    </source>
</reference>
<accession>A0A1C6UWE2</accession>
<dbReference type="PANTHER" id="PTHR43476:SF3">
    <property type="entry name" value="FAD-BINDING MONOOXYGENASE"/>
    <property type="match status" value="1"/>
</dbReference>
<dbReference type="Proteomes" id="UP000198937">
    <property type="component" value="Unassembled WGS sequence"/>
</dbReference>
<dbReference type="Gene3D" id="3.50.50.60">
    <property type="entry name" value="FAD/NAD(P)-binding domain"/>
    <property type="match status" value="1"/>
</dbReference>
<keyword evidence="1" id="KW-0560">Oxidoreductase</keyword>
<evidence type="ECO:0000259" key="2">
    <source>
        <dbReference type="Pfam" id="PF01494"/>
    </source>
</evidence>
<dbReference type="RefSeq" id="WP_091439852.1">
    <property type="nucleotide sequence ID" value="NZ_BMMJ01000014.1"/>
</dbReference>
<sequence length="418" mass="45863">MTSATDHPSVLQRPLSPDTVVVLGLGPVGSVAALALAQRGIPVLALEAAHEQYADPLESRASTFHPPTLEMLDELGVTEELLDTGLRAPRYQYRDRRAGVVADFDLAVLAEETRYPFRLQSEQSNLVRIIRERLLQIPHVQVVVGADVVGVRPLPDGIGLSVRTGEDVHLVDAPWVLAADGANSVARRDLDIGFDGTTYEERFLVASTTTELADLLPDLAYVNYVSDPQEWLVLLRTPRHWRVLFPIPDGTDLDQARDPADVARRLQDVAAHPPGYDVTHTTLYNVHQRVAATFRAGHLLLAGDAAHINNPLGGMGMNSGIHDAIAAVRALHDTIGGAADSLDEYATTRRHVAMTYIQQATHRNWQLMQERDPAVRQQHHDKLRRTAADPVAAREYLRDAAMLTSFRATLPTGSPGPR</sequence>
<dbReference type="PANTHER" id="PTHR43476">
    <property type="entry name" value="3-(3-HYDROXY-PHENYL)PROPIONATE/3-HYDROXYCINNAMIC ACID HYDROXYLASE"/>
    <property type="match status" value="1"/>
</dbReference>
<dbReference type="Pfam" id="PF01494">
    <property type="entry name" value="FAD_binding_3"/>
    <property type="match status" value="1"/>
</dbReference>
<dbReference type="InterPro" id="IPR002938">
    <property type="entry name" value="FAD-bd"/>
</dbReference>
<dbReference type="OrthoDB" id="3647401at2"/>
<dbReference type="GO" id="GO:0071949">
    <property type="term" value="F:FAD binding"/>
    <property type="evidence" value="ECO:0007669"/>
    <property type="project" value="InterPro"/>
</dbReference>
<keyword evidence="4" id="KW-1185">Reference proteome</keyword>
<gene>
    <name evidence="3" type="ORF">GA0070617_3736</name>
</gene>
<dbReference type="GO" id="GO:0019622">
    <property type="term" value="P:3-(3-hydroxy)phenylpropionate catabolic process"/>
    <property type="evidence" value="ECO:0007669"/>
    <property type="project" value="TreeGrafter"/>
</dbReference>
<evidence type="ECO:0000313" key="3">
    <source>
        <dbReference type="EMBL" id="SCL58149.1"/>
    </source>
</evidence>
<dbReference type="SUPFAM" id="SSF51905">
    <property type="entry name" value="FAD/NAD(P)-binding domain"/>
    <property type="match status" value="1"/>
</dbReference>
<dbReference type="InterPro" id="IPR050631">
    <property type="entry name" value="PheA/TfdB_FAD_monoxygenase"/>
</dbReference>
<name>A0A1C6UWE2_9ACTN</name>
<dbReference type="AlphaFoldDB" id="A0A1C6UWE2"/>